<evidence type="ECO:0000256" key="1">
    <source>
        <dbReference type="SAM" id="MobiDB-lite"/>
    </source>
</evidence>
<accession>A0A0G4FGH1</accession>
<feature type="region of interest" description="Disordered" evidence="1">
    <location>
        <begin position="164"/>
        <end position="248"/>
    </location>
</feature>
<dbReference type="AlphaFoldDB" id="A0A0G4FGH1"/>
<dbReference type="EMBL" id="CDMY01000436">
    <property type="protein sequence ID" value="CEM12398.1"/>
    <property type="molecule type" value="Genomic_DNA"/>
</dbReference>
<proteinExistence type="predicted"/>
<sequence length="248" mass="26395">MCGQILLNHYPGRFVEYLDHHFDELWTHIIMRYYAEALHRSSHVGGNVYIAPVSIVCHFLFDGLDGKIVKTRAQEAPRTPIPSKIEIVTKAPPKKAKPKPKAKAKAKAPPIQPLPLPRLHTFEFLTTTTVDIGSILDVIGGNQQMQEAFMACLLQSSTNSNSYSNSNINNNTTNNSQVVGSQDAHSSAAAIVHQTPGGGGAGGRKGGGGGKRPPKGPGGGPPTDGGSGSKPGVKWAPVRPDLLVELSR</sequence>
<keyword evidence="3" id="KW-1185">Reference proteome</keyword>
<evidence type="ECO:0000313" key="3">
    <source>
        <dbReference type="Proteomes" id="UP000041254"/>
    </source>
</evidence>
<protein>
    <submittedName>
        <fullName evidence="2">Uncharacterized protein</fullName>
    </submittedName>
</protein>
<dbReference type="InParanoid" id="A0A0G4FGH1"/>
<dbReference type="VEuPathDB" id="CryptoDB:Vbra_15341"/>
<feature type="compositionally biased region" description="Low complexity" evidence="1">
    <location>
        <begin position="164"/>
        <end position="176"/>
    </location>
</feature>
<feature type="compositionally biased region" description="Gly residues" evidence="1">
    <location>
        <begin position="196"/>
        <end position="214"/>
    </location>
</feature>
<dbReference type="Proteomes" id="UP000041254">
    <property type="component" value="Unassembled WGS sequence"/>
</dbReference>
<gene>
    <name evidence="2" type="ORF">Vbra_15341</name>
</gene>
<evidence type="ECO:0000313" key="2">
    <source>
        <dbReference type="EMBL" id="CEM12398.1"/>
    </source>
</evidence>
<feature type="region of interest" description="Disordered" evidence="1">
    <location>
        <begin position="92"/>
        <end position="112"/>
    </location>
</feature>
<feature type="compositionally biased region" description="Basic residues" evidence="1">
    <location>
        <begin position="92"/>
        <end position="106"/>
    </location>
</feature>
<organism evidence="2 3">
    <name type="scientific">Vitrella brassicaformis (strain CCMP3155)</name>
    <dbReference type="NCBI Taxonomy" id="1169540"/>
    <lineage>
        <taxon>Eukaryota</taxon>
        <taxon>Sar</taxon>
        <taxon>Alveolata</taxon>
        <taxon>Colpodellida</taxon>
        <taxon>Vitrellaceae</taxon>
        <taxon>Vitrella</taxon>
    </lineage>
</organism>
<name>A0A0G4FGH1_VITBC</name>
<reference evidence="2 3" key="1">
    <citation type="submission" date="2014-11" db="EMBL/GenBank/DDBJ databases">
        <authorList>
            <person name="Zhu J."/>
            <person name="Qi W."/>
            <person name="Song R."/>
        </authorList>
    </citation>
    <scope>NUCLEOTIDE SEQUENCE [LARGE SCALE GENOMIC DNA]</scope>
</reference>